<name>A0AA36GTA4_CYLNA</name>
<dbReference type="AlphaFoldDB" id="A0AA36GTA4"/>
<feature type="region of interest" description="Disordered" evidence="1">
    <location>
        <begin position="1"/>
        <end position="65"/>
    </location>
</feature>
<comment type="caution">
    <text evidence="2">The sequence shown here is derived from an EMBL/GenBank/DDBJ whole genome shotgun (WGS) entry which is preliminary data.</text>
</comment>
<evidence type="ECO:0000256" key="1">
    <source>
        <dbReference type="SAM" id="MobiDB-lite"/>
    </source>
</evidence>
<dbReference type="Proteomes" id="UP001176961">
    <property type="component" value="Unassembled WGS sequence"/>
</dbReference>
<accession>A0AA36GTA4</accession>
<feature type="compositionally biased region" description="Polar residues" evidence="1">
    <location>
        <begin position="87"/>
        <end position="102"/>
    </location>
</feature>
<proteinExistence type="predicted"/>
<feature type="compositionally biased region" description="Basic residues" evidence="1">
    <location>
        <begin position="120"/>
        <end position="129"/>
    </location>
</feature>
<gene>
    <name evidence="2" type="ORF">CYNAS_LOCUS9775</name>
</gene>
<sequence length="188" mass="22120">MMNPDEEQNVSQGNEKEQGTTEKEVQRLTAKVKNFGNVRNREIHTDASDSEDTDRSGPSTDIDRFCAGMDPEALLAYAQARLKQRKTTSIGHRASSSHTDNSALRDVAMDPVEKIEKHRERSRHSTYRQRHFDDHRHMQPGPSNQHERGYGRPPEYFDHRREDYRYHYRPFTPYHSYPGHSRGRFYPY</sequence>
<feature type="compositionally biased region" description="Basic and acidic residues" evidence="1">
    <location>
        <begin position="107"/>
        <end position="119"/>
    </location>
</feature>
<evidence type="ECO:0000313" key="2">
    <source>
        <dbReference type="EMBL" id="CAJ0597792.1"/>
    </source>
</evidence>
<keyword evidence="3" id="KW-1185">Reference proteome</keyword>
<organism evidence="2 3">
    <name type="scientific">Cylicocyclus nassatus</name>
    <name type="common">Nematode worm</name>
    <dbReference type="NCBI Taxonomy" id="53992"/>
    <lineage>
        <taxon>Eukaryota</taxon>
        <taxon>Metazoa</taxon>
        <taxon>Ecdysozoa</taxon>
        <taxon>Nematoda</taxon>
        <taxon>Chromadorea</taxon>
        <taxon>Rhabditida</taxon>
        <taxon>Rhabditina</taxon>
        <taxon>Rhabditomorpha</taxon>
        <taxon>Strongyloidea</taxon>
        <taxon>Strongylidae</taxon>
        <taxon>Cylicocyclus</taxon>
    </lineage>
</organism>
<feature type="region of interest" description="Disordered" evidence="1">
    <location>
        <begin position="86"/>
        <end position="157"/>
    </location>
</feature>
<feature type="compositionally biased region" description="Basic and acidic residues" evidence="1">
    <location>
        <begin position="145"/>
        <end position="157"/>
    </location>
</feature>
<protein>
    <submittedName>
        <fullName evidence="2">Uncharacterized protein</fullName>
    </submittedName>
</protein>
<feature type="compositionally biased region" description="Basic and acidic residues" evidence="1">
    <location>
        <begin position="14"/>
        <end position="26"/>
    </location>
</feature>
<evidence type="ECO:0000313" key="3">
    <source>
        <dbReference type="Proteomes" id="UP001176961"/>
    </source>
</evidence>
<reference evidence="2" key="1">
    <citation type="submission" date="2023-07" db="EMBL/GenBank/DDBJ databases">
        <authorList>
            <consortium name="CYATHOMIX"/>
        </authorList>
    </citation>
    <scope>NUCLEOTIDE SEQUENCE</scope>
    <source>
        <strain evidence="2">N/A</strain>
    </source>
</reference>
<dbReference type="EMBL" id="CATQJL010000223">
    <property type="protein sequence ID" value="CAJ0597792.1"/>
    <property type="molecule type" value="Genomic_DNA"/>
</dbReference>